<reference evidence="1 2" key="1">
    <citation type="submission" date="2018-03" db="EMBL/GenBank/DDBJ databases">
        <title>Whole genome sequencing of Histamine producing bacteria.</title>
        <authorList>
            <person name="Butler K."/>
        </authorList>
    </citation>
    <scope>NUCLEOTIDE SEQUENCE [LARGE SCALE GENOMIC DNA]</scope>
    <source>
        <strain evidence="1 2">ATCC 19614</strain>
    </source>
</reference>
<sequence length="246" mass="28145">MSNKRDLKTAGGQITPLTMVAREVDGKTLKFQCDYYYYGEKCKTKEMTSKQAKTVAAYGLVKKDLKFVEKIIKHGIKVTTAQDNVKDRTEFETEEQIVVVRKEFDFDSDLLKSFYISAIVTYGKCFVQAKGRKVKLEVGDIFGDNEVLKKRHLDIMEQRHQYIAHAGVSKYEHSKAVLIFTPNSEPFFNAESAHVSGIGEETLVMFLELSEFVHEQVNNTFRKKSDRLYENEVKDVPIEELMAGAC</sequence>
<name>A0A2T3L2T3_9GAMM</name>
<dbReference type="Proteomes" id="UP000241803">
    <property type="component" value="Unassembled WGS sequence"/>
</dbReference>
<organism evidence="1 2">
    <name type="scientific">Photobacterium indicum</name>
    <dbReference type="NCBI Taxonomy" id="81447"/>
    <lineage>
        <taxon>Bacteria</taxon>
        <taxon>Pseudomonadati</taxon>
        <taxon>Pseudomonadota</taxon>
        <taxon>Gammaproteobacteria</taxon>
        <taxon>Vibrionales</taxon>
        <taxon>Vibrionaceae</taxon>
        <taxon>Photobacterium</taxon>
    </lineage>
</organism>
<gene>
    <name evidence="1" type="ORF">C9J47_23745</name>
</gene>
<dbReference type="AlphaFoldDB" id="A0A2T3L2T3"/>
<dbReference type="EMBL" id="PYOC01000014">
    <property type="protein sequence ID" value="PSV43193.1"/>
    <property type="molecule type" value="Genomic_DNA"/>
</dbReference>
<comment type="caution">
    <text evidence="1">The sequence shown here is derived from an EMBL/GenBank/DDBJ whole genome shotgun (WGS) entry which is preliminary data.</text>
</comment>
<accession>A0A2T3L2T3</accession>
<dbReference type="RefSeq" id="WP_107255713.1">
    <property type="nucleotide sequence ID" value="NZ_PYOC01000014.1"/>
</dbReference>
<evidence type="ECO:0000313" key="2">
    <source>
        <dbReference type="Proteomes" id="UP000241803"/>
    </source>
</evidence>
<evidence type="ECO:0000313" key="1">
    <source>
        <dbReference type="EMBL" id="PSV43193.1"/>
    </source>
</evidence>
<proteinExistence type="predicted"/>
<protein>
    <submittedName>
        <fullName evidence="1">Uncharacterized protein</fullName>
    </submittedName>
</protein>
<keyword evidence="2" id="KW-1185">Reference proteome</keyword>